<gene>
    <name evidence="2" type="ORF">OS493_000902</name>
</gene>
<feature type="region of interest" description="Disordered" evidence="1">
    <location>
        <begin position="20"/>
        <end position="53"/>
    </location>
</feature>
<dbReference type="PANTHER" id="PTHR10773">
    <property type="entry name" value="DNA-DIRECTED RNA POLYMERASES I, II, AND III SUBUNIT RPABC2"/>
    <property type="match status" value="1"/>
</dbReference>
<proteinExistence type="predicted"/>
<dbReference type="AlphaFoldDB" id="A0A9X0D6N3"/>
<protein>
    <submittedName>
        <fullName evidence="2">Uncharacterized protein</fullName>
    </submittedName>
</protein>
<sequence>MEQGFHYMFDRQRVDLHREQRRHAEEFSSRRRRSERRPIPKVNKKQTKPRKNRPFRFVREMSLECCSTTCLLNVGRDIIMHIRNDFDRMFYQAQNEHLAARIETTTARRHRESPRNVIRYYTVDNESRKLQICKQAFMKMYGVGKKRLQVLLKKRRPFSGVIEKDRRIFQNNQKRLGPRLKAEIVEHIWSYEPEQSHYTRHKAPEKRYLDPKLNVSKLYKDF</sequence>
<name>A0A9X0D6N3_9CNID</name>
<feature type="compositionally biased region" description="Basic residues" evidence="1">
    <location>
        <begin position="42"/>
        <end position="53"/>
    </location>
</feature>
<reference evidence="2" key="1">
    <citation type="submission" date="2023-01" db="EMBL/GenBank/DDBJ databases">
        <title>Genome assembly of the deep-sea coral Lophelia pertusa.</title>
        <authorList>
            <person name="Herrera S."/>
            <person name="Cordes E."/>
        </authorList>
    </citation>
    <scope>NUCLEOTIDE SEQUENCE</scope>
    <source>
        <strain evidence="2">USNM1676648</strain>
        <tissue evidence="2">Polyp</tissue>
    </source>
</reference>
<dbReference type="OrthoDB" id="6779410at2759"/>
<feature type="compositionally biased region" description="Basic and acidic residues" evidence="1">
    <location>
        <begin position="20"/>
        <end position="29"/>
    </location>
</feature>
<evidence type="ECO:0000313" key="2">
    <source>
        <dbReference type="EMBL" id="KAJ7387568.1"/>
    </source>
</evidence>
<evidence type="ECO:0000313" key="3">
    <source>
        <dbReference type="Proteomes" id="UP001163046"/>
    </source>
</evidence>
<dbReference type="PANTHER" id="PTHR10773:SF19">
    <property type="match status" value="1"/>
</dbReference>
<accession>A0A9X0D6N3</accession>
<keyword evidence="3" id="KW-1185">Reference proteome</keyword>
<organism evidence="2 3">
    <name type="scientific">Desmophyllum pertusum</name>
    <dbReference type="NCBI Taxonomy" id="174260"/>
    <lineage>
        <taxon>Eukaryota</taxon>
        <taxon>Metazoa</taxon>
        <taxon>Cnidaria</taxon>
        <taxon>Anthozoa</taxon>
        <taxon>Hexacorallia</taxon>
        <taxon>Scleractinia</taxon>
        <taxon>Caryophylliina</taxon>
        <taxon>Caryophylliidae</taxon>
        <taxon>Desmophyllum</taxon>
    </lineage>
</organism>
<evidence type="ECO:0000256" key="1">
    <source>
        <dbReference type="SAM" id="MobiDB-lite"/>
    </source>
</evidence>
<dbReference type="EMBL" id="MU825873">
    <property type="protein sequence ID" value="KAJ7387568.1"/>
    <property type="molecule type" value="Genomic_DNA"/>
</dbReference>
<comment type="caution">
    <text evidence="2">The sequence shown here is derived from an EMBL/GenBank/DDBJ whole genome shotgun (WGS) entry which is preliminary data.</text>
</comment>
<dbReference type="Proteomes" id="UP001163046">
    <property type="component" value="Unassembled WGS sequence"/>
</dbReference>